<keyword evidence="8" id="KW-1185">Reference proteome</keyword>
<evidence type="ECO:0000256" key="4">
    <source>
        <dbReference type="ARBA" id="ARBA00023002"/>
    </source>
</evidence>
<protein>
    <submittedName>
        <fullName evidence="7">Putative 6-Hydroxy-D-Nicotine Oxidase</fullName>
    </submittedName>
</protein>
<feature type="domain" description="FAD-binding PCMH-type" evidence="6">
    <location>
        <begin position="44"/>
        <end position="216"/>
    </location>
</feature>
<accession>A0A1W2TPD0</accession>
<dbReference type="GO" id="GO:0016491">
    <property type="term" value="F:oxidoreductase activity"/>
    <property type="evidence" value="ECO:0007669"/>
    <property type="project" value="UniProtKB-KW"/>
</dbReference>
<evidence type="ECO:0000256" key="2">
    <source>
        <dbReference type="ARBA" id="ARBA00022630"/>
    </source>
</evidence>
<keyword evidence="3" id="KW-0274">FAD</keyword>
<proteinExistence type="inferred from homology"/>
<keyword evidence="2" id="KW-0285">Flavoprotein</keyword>
<dbReference type="STRING" id="77044.A0A1W2TPD0"/>
<evidence type="ECO:0000256" key="5">
    <source>
        <dbReference type="SAM" id="MobiDB-lite"/>
    </source>
</evidence>
<dbReference type="PANTHER" id="PTHR42973:SF53">
    <property type="entry name" value="FAD-BINDING PCMH-TYPE DOMAIN-CONTAINING PROTEIN-RELATED"/>
    <property type="match status" value="1"/>
</dbReference>
<dbReference type="InterPro" id="IPR016169">
    <property type="entry name" value="FAD-bd_PCMH_sub2"/>
</dbReference>
<evidence type="ECO:0000256" key="1">
    <source>
        <dbReference type="ARBA" id="ARBA00005466"/>
    </source>
</evidence>
<dbReference type="Pfam" id="PF01565">
    <property type="entry name" value="FAD_binding_4"/>
    <property type="match status" value="1"/>
</dbReference>
<reference evidence="7" key="1">
    <citation type="submission" date="2016-03" db="EMBL/GenBank/DDBJ databases">
        <title>Draft genome sequence of Rosellinia necatrix.</title>
        <authorList>
            <person name="Kanematsu S."/>
        </authorList>
    </citation>
    <scope>NUCLEOTIDE SEQUENCE [LARGE SCALE GENOMIC DNA]</scope>
    <source>
        <strain evidence="7">W97</strain>
    </source>
</reference>
<dbReference type="PROSITE" id="PS51387">
    <property type="entry name" value="FAD_PCMH"/>
    <property type="match status" value="1"/>
</dbReference>
<dbReference type="Gene3D" id="3.40.462.20">
    <property type="match status" value="1"/>
</dbReference>
<dbReference type="AlphaFoldDB" id="A0A1W2TPD0"/>
<evidence type="ECO:0000313" key="7">
    <source>
        <dbReference type="EMBL" id="GAP90255.2"/>
    </source>
</evidence>
<dbReference type="PANTHER" id="PTHR42973">
    <property type="entry name" value="BINDING OXIDOREDUCTASE, PUTATIVE (AFU_ORTHOLOGUE AFUA_1G17690)-RELATED"/>
    <property type="match status" value="1"/>
</dbReference>
<dbReference type="Proteomes" id="UP000054516">
    <property type="component" value="Unassembled WGS sequence"/>
</dbReference>
<dbReference type="InterPro" id="IPR050416">
    <property type="entry name" value="FAD-linked_Oxidoreductase"/>
</dbReference>
<organism evidence="7">
    <name type="scientific">Rosellinia necatrix</name>
    <name type="common">White root-rot fungus</name>
    <dbReference type="NCBI Taxonomy" id="77044"/>
    <lineage>
        <taxon>Eukaryota</taxon>
        <taxon>Fungi</taxon>
        <taxon>Dikarya</taxon>
        <taxon>Ascomycota</taxon>
        <taxon>Pezizomycotina</taxon>
        <taxon>Sordariomycetes</taxon>
        <taxon>Xylariomycetidae</taxon>
        <taxon>Xylariales</taxon>
        <taxon>Xylariaceae</taxon>
        <taxon>Rosellinia</taxon>
    </lineage>
</organism>
<dbReference type="InterPro" id="IPR006094">
    <property type="entry name" value="Oxid_FAD_bind_N"/>
</dbReference>
<comment type="similarity">
    <text evidence="1">Belongs to the oxygen-dependent FAD-linked oxidoreductase family.</text>
</comment>
<dbReference type="Gene3D" id="3.30.43.10">
    <property type="entry name" value="Uridine Diphospho-n-acetylenolpyruvylglucosamine Reductase, domain 2"/>
    <property type="match status" value="1"/>
</dbReference>
<name>A0A1W2TPD0_ROSNE</name>
<dbReference type="SUPFAM" id="SSF56176">
    <property type="entry name" value="FAD-binding/transporter-associated domain-like"/>
    <property type="match status" value="1"/>
</dbReference>
<evidence type="ECO:0000313" key="8">
    <source>
        <dbReference type="Proteomes" id="UP000054516"/>
    </source>
</evidence>
<feature type="region of interest" description="Disordered" evidence="5">
    <location>
        <begin position="1"/>
        <end position="20"/>
    </location>
</feature>
<sequence>MASVSATQNDQATSAYEGASRPQVLFPKDAEYQQRIESYWSNTAKQRPASIVRPASSEELAEALVALVKGGKPFSVRSGGHCPSPGANNLEGGVVIDLGLFNQVVLDNDKPGTVQVGTACTWSGVYGELQKHNLGAAGGRAGTVGVGGLTLGGGNTWFTAQKGWACDNMLEAEVVLADGQIVRASRSEHADLFRALKGGSNNFGIVTRFTLATIPLEKVWGGVLVLPKETIPSVCRLTTEFTTKIPENPDNNLIIVIGYIPDMKDVVASAAVVNTKAVSNDPIFDDWKKLPAIADSTKNTSIYELSFEVTLPENYYSSWFTLTFKNDERIMAKASELHDRLVASLQGFVPEGDFMSQCIFQPLPTTFAQHSVMQGGNVLGLEDNETDGILFQTIVMMKTEEQHKFAYPLLKAGVQELKEFAASIDGGLFRWLYMNYADKSQDVIASYGEKNIKLMKEVASKYDPDGVFQRLCPGGWKLPRAVHEAES</sequence>
<evidence type="ECO:0000256" key="3">
    <source>
        <dbReference type="ARBA" id="ARBA00022827"/>
    </source>
</evidence>
<dbReference type="OMA" id="ARQESYW"/>
<dbReference type="InterPro" id="IPR016166">
    <property type="entry name" value="FAD-bd_PCMH"/>
</dbReference>
<dbReference type="InterPro" id="IPR016167">
    <property type="entry name" value="FAD-bd_PCMH_sub1"/>
</dbReference>
<keyword evidence="4" id="KW-0560">Oxidoreductase</keyword>
<dbReference type="EMBL" id="DF977487">
    <property type="protein sequence ID" value="GAP90255.2"/>
    <property type="molecule type" value="Genomic_DNA"/>
</dbReference>
<dbReference type="GO" id="GO:0071949">
    <property type="term" value="F:FAD binding"/>
    <property type="evidence" value="ECO:0007669"/>
    <property type="project" value="InterPro"/>
</dbReference>
<gene>
    <name evidence="7" type="ORF">SAMD00023353_4201120</name>
</gene>
<feature type="compositionally biased region" description="Polar residues" evidence="5">
    <location>
        <begin position="1"/>
        <end position="14"/>
    </location>
</feature>
<dbReference type="InterPro" id="IPR036318">
    <property type="entry name" value="FAD-bd_PCMH-like_sf"/>
</dbReference>
<dbReference type="Gene3D" id="3.30.465.10">
    <property type="match status" value="1"/>
</dbReference>
<dbReference type="OrthoDB" id="2151789at2759"/>
<evidence type="ECO:0000259" key="6">
    <source>
        <dbReference type="PROSITE" id="PS51387"/>
    </source>
</evidence>